<reference evidence="1 4" key="2">
    <citation type="submission" date="2019-07" db="EMBL/GenBank/DDBJ databases">
        <title>Whole genome shotgun sequence of Halolactibacillus halophilus NBRC 100868.</title>
        <authorList>
            <person name="Hosoyama A."/>
            <person name="Uohara A."/>
            <person name="Ohji S."/>
            <person name="Ichikawa N."/>
        </authorList>
    </citation>
    <scope>NUCLEOTIDE SEQUENCE [LARGE SCALE GENOMIC DNA]</scope>
    <source>
        <strain evidence="1 4">NBRC 100868</strain>
    </source>
</reference>
<dbReference type="STRING" id="306540.SAMN05421839_10225"/>
<dbReference type="Proteomes" id="UP000242243">
    <property type="component" value="Unassembled WGS sequence"/>
</dbReference>
<sequence>MNRYQDLLDRMDGFEAGSLVIDGSDTLKLQGETDDSIIEIPRDYCIEVLNGNHFEKHNHETLLTVKDDIGWPAYAGLYTKIKRKVE</sequence>
<gene>
    <name evidence="1" type="ORF">HHA03_03990</name>
    <name evidence="2" type="ORF">SAMN05421839_10225</name>
</gene>
<dbReference type="AlphaFoldDB" id="A0A1I5LDY9"/>
<dbReference type="Proteomes" id="UP000321547">
    <property type="component" value="Unassembled WGS sequence"/>
</dbReference>
<evidence type="ECO:0000313" key="3">
    <source>
        <dbReference type="Proteomes" id="UP000242243"/>
    </source>
</evidence>
<dbReference type="OrthoDB" id="2972583at2"/>
<dbReference type="RefSeq" id="WP_089829557.1">
    <property type="nucleotide sequence ID" value="NZ_BJWI01000002.1"/>
</dbReference>
<accession>A0A1I5LDY9</accession>
<dbReference type="EMBL" id="BJWI01000002">
    <property type="protein sequence ID" value="GEM00867.1"/>
    <property type="molecule type" value="Genomic_DNA"/>
</dbReference>
<reference evidence="2 3" key="1">
    <citation type="submission" date="2016-10" db="EMBL/GenBank/DDBJ databases">
        <authorList>
            <person name="de Groot N.N."/>
        </authorList>
    </citation>
    <scope>NUCLEOTIDE SEQUENCE [LARGE SCALE GENOMIC DNA]</scope>
    <source>
        <strain evidence="2 3">DSM 17073</strain>
    </source>
</reference>
<protein>
    <submittedName>
        <fullName evidence="2">Uncharacterized protein</fullName>
    </submittedName>
</protein>
<evidence type="ECO:0000313" key="4">
    <source>
        <dbReference type="Proteomes" id="UP000321547"/>
    </source>
</evidence>
<name>A0A1I5LDY9_9BACI</name>
<keyword evidence="4" id="KW-1185">Reference proteome</keyword>
<organism evidence="2 3">
    <name type="scientific">Halolactibacillus halophilus</name>
    <dbReference type="NCBI Taxonomy" id="306540"/>
    <lineage>
        <taxon>Bacteria</taxon>
        <taxon>Bacillati</taxon>
        <taxon>Bacillota</taxon>
        <taxon>Bacilli</taxon>
        <taxon>Bacillales</taxon>
        <taxon>Bacillaceae</taxon>
        <taxon>Halolactibacillus</taxon>
    </lineage>
</organism>
<evidence type="ECO:0000313" key="1">
    <source>
        <dbReference type="EMBL" id="GEM00867.1"/>
    </source>
</evidence>
<dbReference type="EMBL" id="FOXC01000002">
    <property type="protein sequence ID" value="SFO95510.1"/>
    <property type="molecule type" value="Genomic_DNA"/>
</dbReference>
<proteinExistence type="predicted"/>
<evidence type="ECO:0000313" key="2">
    <source>
        <dbReference type="EMBL" id="SFO95510.1"/>
    </source>
</evidence>